<protein>
    <submittedName>
        <fullName evidence="2">Asparagine synthase</fullName>
    </submittedName>
</protein>
<name>A0ABY5NHU8_9MICO</name>
<sequence length="155" mass="17831">MAAEAEEDARRVEAARRRASRRHSDSYGTHDYRSRDVRNLRRRQHQSERVAAKLRERAEDPEELRILVEGAREAAWSDVERNIDRTLRIEAARPDLEPDYDKLREARMQSLRLVDLPRLAAHRRRNAEGASGEQDEPVATDAPARAAGVDLSELE</sequence>
<evidence type="ECO:0000313" key="3">
    <source>
        <dbReference type="Proteomes" id="UP001054811"/>
    </source>
</evidence>
<dbReference type="EMBL" id="CP091139">
    <property type="protein sequence ID" value="UUT34718.1"/>
    <property type="molecule type" value="Genomic_DNA"/>
</dbReference>
<evidence type="ECO:0000313" key="2">
    <source>
        <dbReference type="EMBL" id="UUT34718.1"/>
    </source>
</evidence>
<dbReference type="Proteomes" id="UP001054811">
    <property type="component" value="Chromosome"/>
</dbReference>
<organism evidence="2 3">
    <name type="scientific">Microbacterium elymi</name>
    <dbReference type="NCBI Taxonomy" id="2909587"/>
    <lineage>
        <taxon>Bacteria</taxon>
        <taxon>Bacillati</taxon>
        <taxon>Actinomycetota</taxon>
        <taxon>Actinomycetes</taxon>
        <taxon>Micrococcales</taxon>
        <taxon>Microbacteriaceae</taxon>
        <taxon>Microbacterium</taxon>
    </lineage>
</organism>
<accession>A0ABY5NHU8</accession>
<feature type="compositionally biased region" description="Basic and acidic residues" evidence="1">
    <location>
        <begin position="8"/>
        <end position="49"/>
    </location>
</feature>
<keyword evidence="3" id="KW-1185">Reference proteome</keyword>
<gene>
    <name evidence="2" type="ORF">L2X98_30080</name>
</gene>
<dbReference type="RefSeq" id="WP_259611244.1">
    <property type="nucleotide sequence ID" value="NZ_CP091139.2"/>
</dbReference>
<feature type="region of interest" description="Disordered" evidence="1">
    <location>
        <begin position="1"/>
        <end position="49"/>
    </location>
</feature>
<reference evidence="2" key="1">
    <citation type="submission" date="2022-01" db="EMBL/GenBank/DDBJ databases">
        <title>Microbacterium eymi and Microbacterium rhizovicinus sp. nov., isolated from the rhizospheric soil of Elymus tsukushiensis, a plant native to the Dokdo Islands, Republic of Korea.</title>
        <authorList>
            <person name="Hwang Y.J."/>
        </authorList>
    </citation>
    <scope>NUCLEOTIDE SEQUENCE</scope>
    <source>
        <strain evidence="2">KUDC0405</strain>
    </source>
</reference>
<evidence type="ECO:0000256" key="1">
    <source>
        <dbReference type="SAM" id="MobiDB-lite"/>
    </source>
</evidence>
<feature type="region of interest" description="Disordered" evidence="1">
    <location>
        <begin position="124"/>
        <end position="155"/>
    </location>
</feature>
<proteinExistence type="predicted"/>